<dbReference type="GO" id="GO:0006355">
    <property type="term" value="P:regulation of DNA-templated transcription"/>
    <property type="evidence" value="ECO:0007669"/>
    <property type="project" value="InterPro"/>
</dbReference>
<dbReference type="PANTHER" id="PTHR16305">
    <property type="entry name" value="TESTICULAR SOLUBLE ADENYLYL CYCLASE"/>
    <property type="match status" value="1"/>
</dbReference>
<evidence type="ECO:0000313" key="5">
    <source>
        <dbReference type="Proteomes" id="UP000237983"/>
    </source>
</evidence>
<dbReference type="Proteomes" id="UP000237983">
    <property type="component" value="Unassembled WGS sequence"/>
</dbReference>
<dbReference type="SUPFAM" id="SSF52540">
    <property type="entry name" value="P-loop containing nucleoside triphosphate hydrolases"/>
    <property type="match status" value="1"/>
</dbReference>
<dbReference type="PANTHER" id="PTHR16305:SF35">
    <property type="entry name" value="TRANSCRIPTIONAL ACTIVATOR DOMAIN"/>
    <property type="match status" value="1"/>
</dbReference>
<reference evidence="4 5" key="1">
    <citation type="submission" date="2018-03" db="EMBL/GenBank/DDBJ databases">
        <title>Genomic Encyclopedia of Type Strains, Phase III (KMG-III): the genomes of soil and plant-associated and newly described type strains.</title>
        <authorList>
            <person name="Whitman W."/>
        </authorList>
    </citation>
    <scope>NUCLEOTIDE SEQUENCE [LARGE SCALE GENOMIC DNA]</scope>
    <source>
        <strain evidence="4 5">CGMCC 1.12484</strain>
    </source>
</reference>
<comment type="caution">
    <text evidence="4">The sequence shown here is derived from an EMBL/GenBank/DDBJ whole genome shotgun (WGS) entry which is preliminary data.</text>
</comment>
<keyword evidence="1" id="KW-0547">Nucleotide-binding</keyword>
<dbReference type="GO" id="GO:0005737">
    <property type="term" value="C:cytoplasm"/>
    <property type="evidence" value="ECO:0007669"/>
    <property type="project" value="TreeGrafter"/>
</dbReference>
<evidence type="ECO:0000256" key="1">
    <source>
        <dbReference type="ARBA" id="ARBA00022741"/>
    </source>
</evidence>
<dbReference type="GO" id="GO:0005524">
    <property type="term" value="F:ATP binding"/>
    <property type="evidence" value="ECO:0007669"/>
    <property type="project" value="UniProtKB-KW"/>
</dbReference>
<dbReference type="PRINTS" id="PR00038">
    <property type="entry name" value="HTHLUXR"/>
</dbReference>
<evidence type="ECO:0000256" key="2">
    <source>
        <dbReference type="ARBA" id="ARBA00022840"/>
    </source>
</evidence>
<proteinExistence type="predicted"/>
<dbReference type="PROSITE" id="PS50043">
    <property type="entry name" value="HTH_LUXR_2"/>
    <property type="match status" value="1"/>
</dbReference>
<feature type="domain" description="HTH luxR-type" evidence="3">
    <location>
        <begin position="851"/>
        <end position="916"/>
    </location>
</feature>
<accession>A0A2T0VAD0</accession>
<dbReference type="Pfam" id="PF00196">
    <property type="entry name" value="GerE"/>
    <property type="match status" value="1"/>
</dbReference>
<dbReference type="GO" id="GO:0004016">
    <property type="term" value="F:adenylate cyclase activity"/>
    <property type="evidence" value="ECO:0007669"/>
    <property type="project" value="TreeGrafter"/>
</dbReference>
<dbReference type="InterPro" id="IPR016032">
    <property type="entry name" value="Sig_transdc_resp-reg_C-effctor"/>
</dbReference>
<evidence type="ECO:0000313" key="4">
    <source>
        <dbReference type="EMBL" id="PRY66997.1"/>
    </source>
</evidence>
<name>A0A2T0VAD0_9MICO</name>
<dbReference type="AlphaFoldDB" id="A0A2T0VAD0"/>
<keyword evidence="5" id="KW-1185">Reference proteome</keyword>
<evidence type="ECO:0000259" key="3">
    <source>
        <dbReference type="PROSITE" id="PS50043"/>
    </source>
</evidence>
<dbReference type="SMART" id="SM00421">
    <property type="entry name" value="HTH_LUXR"/>
    <property type="match status" value="1"/>
</dbReference>
<dbReference type="InterPro" id="IPR036388">
    <property type="entry name" value="WH-like_DNA-bd_sf"/>
</dbReference>
<gene>
    <name evidence="4" type="ORF">B0I08_10881</name>
</gene>
<keyword evidence="2" id="KW-0067">ATP-binding</keyword>
<organism evidence="4 5">
    <name type="scientific">Glaciihabitans tibetensis</name>
    <dbReference type="NCBI Taxonomy" id="1266600"/>
    <lineage>
        <taxon>Bacteria</taxon>
        <taxon>Bacillati</taxon>
        <taxon>Actinomycetota</taxon>
        <taxon>Actinomycetes</taxon>
        <taxon>Micrococcales</taxon>
        <taxon>Microbacteriaceae</taxon>
        <taxon>Glaciihabitans</taxon>
    </lineage>
</organism>
<dbReference type="CDD" id="cd06170">
    <property type="entry name" value="LuxR_C_like"/>
    <property type="match status" value="1"/>
</dbReference>
<dbReference type="SUPFAM" id="SSF46894">
    <property type="entry name" value="C-terminal effector domain of the bipartite response regulators"/>
    <property type="match status" value="1"/>
</dbReference>
<protein>
    <submittedName>
        <fullName evidence="4">Regulatory LuxR family protein</fullName>
    </submittedName>
</protein>
<dbReference type="InterPro" id="IPR041664">
    <property type="entry name" value="AAA_16"/>
</dbReference>
<dbReference type="EMBL" id="PVTL01000008">
    <property type="protein sequence ID" value="PRY66997.1"/>
    <property type="molecule type" value="Genomic_DNA"/>
</dbReference>
<dbReference type="GO" id="GO:0003677">
    <property type="term" value="F:DNA binding"/>
    <property type="evidence" value="ECO:0007669"/>
    <property type="project" value="InterPro"/>
</dbReference>
<dbReference type="Pfam" id="PF13191">
    <property type="entry name" value="AAA_16"/>
    <property type="match status" value="1"/>
</dbReference>
<dbReference type="InterPro" id="IPR027417">
    <property type="entry name" value="P-loop_NTPase"/>
</dbReference>
<sequence>MLIAADSVLLGRTVELRTLGHLVASARNGLSSVLVVNGEPGVGKTALFDAFASGLVGAKLVRLAGVESEASLSYAAVHRLVLPVQSAIADIPPGQQEALNIALGRASGSPPDRFLVGLAVMSLLAATAGDTPLVVIVDDIQWLDPESLSALAFVARRLQAEAIVFLFGLRDNSVDESELAGLPRLAVSGLGDNDALSLLHRAVTTRVEPRVARRIVAATKGNPLALLDLGAELTEGQLVLGPLGVEPGPIGTHLEAHYLRQTRELPADTQLWLLVAATETRGHMETVDAAAAALGLHHSAGDAAELHRLVVLSSRIDFRHPLVRSAVYGGAADADRRRVHRALATVLVTAQDEDLCAWHSGAGTRGQSESVAAQLEAAANRAGERGGFTSRTTLLVRAAELSPPGRAREARVIAAAESAAMAGAVTLAMALIEQLVPEFLDDVTRGRALMVRASTRALSGVRAAVTEGPALYLEAAAAFESAGSDLAASAVLRAVEGSMTAHWAMRDTTLGEIGERALAIAAEATSLEATVLRAIGLYIRGPIEQAAPALREALRRILDPDLADTDLLRFGFVAVVVTNGLWEERSWQQILRRAVAVARAAGALSLLDSFAYMLSLSHTQLGELGLAEEVMQETNEVRTALGFTTEQLEFLQLAEFLAWRDGSRQTIEQIERSAAAAAQLGFGGSQTLADFALAMIALADGSYDRAYALLEPIRAENFIQVSDRTLPHIVEAAWRSGRTDEARAAERQMARISAATGSLRARGLSARSAAIVASDSQAEGLYLDSIALLGGLDAARSRLLYGEWLRRMRRRRESRSHLRQALDAYEQIGAAPFADRARRELAATGQLITARTRAASDLTPQEAAIARLAASGSTNSEVGAALFISPNTVDYHLRKVFRKLGITSRRQLAAALDAGSTES</sequence>
<dbReference type="Gene3D" id="1.10.10.10">
    <property type="entry name" value="Winged helix-like DNA-binding domain superfamily/Winged helix DNA-binding domain"/>
    <property type="match status" value="1"/>
</dbReference>
<dbReference type="OrthoDB" id="483at2"/>
<dbReference type="InterPro" id="IPR000792">
    <property type="entry name" value="Tscrpt_reg_LuxR_C"/>
</dbReference>